<dbReference type="AlphaFoldDB" id="A0A829G6V2"/>
<dbReference type="Proteomes" id="UP000014316">
    <property type="component" value="Unassembled WGS sequence"/>
</dbReference>
<comment type="similarity">
    <text evidence="1 2">Belongs to the LOG family.</text>
</comment>
<protein>
    <recommendedName>
        <fullName evidence="2">Cytokinin riboside 5'-monophosphate phosphoribohydrolase</fullName>
        <ecNumber evidence="2">3.2.2.n1</ecNumber>
    </recommendedName>
</protein>
<dbReference type="GO" id="GO:0009691">
    <property type="term" value="P:cytokinin biosynthetic process"/>
    <property type="evidence" value="ECO:0007669"/>
    <property type="project" value="UniProtKB-UniRule"/>
</dbReference>
<evidence type="ECO:0000313" key="3">
    <source>
        <dbReference type="EMBL" id="EPC54310.1"/>
    </source>
</evidence>
<evidence type="ECO:0000313" key="4">
    <source>
        <dbReference type="Proteomes" id="UP000014316"/>
    </source>
</evidence>
<dbReference type="GO" id="GO:0005829">
    <property type="term" value="C:cytosol"/>
    <property type="evidence" value="ECO:0007669"/>
    <property type="project" value="TreeGrafter"/>
</dbReference>
<sequence>MKIAVYCGANSGADPAFLQAASKVGAWIAARGDTLIYGGGKLGLMGAVAQSALDHGGDVIGIMPQVLADRGLAMPALTHLEVVADMGTRKAKMIEMADADLALPGGPGTLEEITEAISFSRIGLNASPTILFDQNGYYQPLKQMYQTAVDQGFFDQDAFDNVLFSDDLTAISTFIANYQPLGVVRQYH</sequence>
<name>A0A829G6V2_LACPA</name>
<dbReference type="EC" id="3.2.2.n1" evidence="2"/>
<dbReference type="GO" id="GO:0016799">
    <property type="term" value="F:hydrolase activity, hydrolyzing N-glycosyl compounds"/>
    <property type="evidence" value="ECO:0007669"/>
    <property type="project" value="TreeGrafter"/>
</dbReference>
<dbReference type="SUPFAM" id="SSF102405">
    <property type="entry name" value="MCP/YpsA-like"/>
    <property type="match status" value="1"/>
</dbReference>
<keyword evidence="2" id="KW-0378">Hydrolase</keyword>
<dbReference type="PANTHER" id="PTHR31223">
    <property type="entry name" value="LOG FAMILY PROTEIN YJL055W"/>
    <property type="match status" value="1"/>
</dbReference>
<dbReference type="NCBIfam" id="TIGR00730">
    <property type="entry name" value="Rossman fold protein, TIGR00730 family"/>
    <property type="match status" value="1"/>
</dbReference>
<comment type="caution">
    <text evidence="3">The sequence shown here is derived from an EMBL/GenBank/DDBJ whole genome shotgun (WGS) entry which is preliminary data.</text>
</comment>
<reference evidence="3 4" key="1">
    <citation type="journal article" date="2013" name="PLoS ONE">
        <title>Lactobacillus paracasei comparative genomics: towards species pan-genome definition and exploitation of diversity.</title>
        <authorList>
            <person name="Smokvina T."/>
            <person name="Wels M."/>
            <person name="Polka J."/>
            <person name="Chervaux C."/>
            <person name="Brisse S."/>
            <person name="Boekhorst J."/>
            <person name="van Hylckama Vlieg J.E."/>
            <person name="Siezen R.J."/>
        </authorList>
    </citation>
    <scope>NUCLEOTIDE SEQUENCE [LARGE SCALE GENOMIC DNA]</scope>
    <source>
        <strain evidence="3 4">Lpp123</strain>
    </source>
</reference>
<dbReference type="InterPro" id="IPR031100">
    <property type="entry name" value="LOG_fam"/>
</dbReference>
<dbReference type="PANTHER" id="PTHR31223:SF70">
    <property type="entry name" value="LOG FAMILY PROTEIN YJL055W"/>
    <property type="match status" value="1"/>
</dbReference>
<proteinExistence type="inferred from homology"/>
<keyword evidence="2" id="KW-0203">Cytokinin biosynthesis</keyword>
<accession>A0A829G6V2</accession>
<gene>
    <name evidence="3" type="ORF">Lpp123_07470</name>
</gene>
<dbReference type="Pfam" id="PF03641">
    <property type="entry name" value="Lysine_decarbox"/>
    <property type="match status" value="1"/>
</dbReference>
<dbReference type="EMBL" id="ANJW01000436">
    <property type="protein sequence ID" value="EPC54310.1"/>
    <property type="molecule type" value="Genomic_DNA"/>
</dbReference>
<evidence type="ECO:0000256" key="1">
    <source>
        <dbReference type="ARBA" id="ARBA00006763"/>
    </source>
</evidence>
<dbReference type="InterPro" id="IPR005269">
    <property type="entry name" value="LOG"/>
</dbReference>
<dbReference type="Gene3D" id="3.40.50.450">
    <property type="match status" value="1"/>
</dbReference>
<organism evidence="3 4">
    <name type="scientific">Lacticaseibacillus paracasei subsp. paracasei Lpp123</name>
    <dbReference type="NCBI Taxonomy" id="1256201"/>
    <lineage>
        <taxon>Bacteria</taxon>
        <taxon>Bacillati</taxon>
        <taxon>Bacillota</taxon>
        <taxon>Bacilli</taxon>
        <taxon>Lactobacillales</taxon>
        <taxon>Lactobacillaceae</taxon>
        <taxon>Lacticaseibacillus</taxon>
    </lineage>
</organism>
<evidence type="ECO:0000256" key="2">
    <source>
        <dbReference type="RuleBase" id="RU363015"/>
    </source>
</evidence>